<evidence type="ECO:0000256" key="9">
    <source>
        <dbReference type="ARBA" id="ARBA00023139"/>
    </source>
</evidence>
<dbReference type="Proteomes" id="UP000035350">
    <property type="component" value="Unassembled WGS sequence"/>
</dbReference>
<keyword evidence="9" id="KW-0564">Palmitate</keyword>
<keyword evidence="4" id="KW-0813">Transport</keyword>
<gene>
    <name evidence="16" type="ORF">B4147_3114</name>
</gene>
<dbReference type="CDD" id="cd08504">
    <property type="entry name" value="PBP2_OppA"/>
    <property type="match status" value="1"/>
</dbReference>
<organism evidence="16 17">
    <name type="scientific">Bacillus wiedmannii</name>
    <dbReference type="NCBI Taxonomy" id="1890302"/>
    <lineage>
        <taxon>Bacteria</taxon>
        <taxon>Bacillati</taxon>
        <taxon>Bacillota</taxon>
        <taxon>Bacilli</taxon>
        <taxon>Bacillales</taxon>
        <taxon>Bacillaceae</taxon>
        <taxon>Bacillus</taxon>
        <taxon>Bacillus cereus group</taxon>
    </lineage>
</organism>
<evidence type="ECO:0000256" key="4">
    <source>
        <dbReference type="ARBA" id="ARBA00022448"/>
    </source>
</evidence>
<dbReference type="PANTHER" id="PTHR30290:SF10">
    <property type="entry name" value="PERIPLASMIC OLIGOPEPTIDE-BINDING PROTEIN-RELATED"/>
    <property type="match status" value="1"/>
</dbReference>
<feature type="signal peptide" evidence="14">
    <location>
        <begin position="1"/>
        <end position="21"/>
    </location>
</feature>
<reference evidence="16 17" key="1">
    <citation type="journal article" date="2015" name="Genome Announc.">
        <title>Next-Generation Whole-Genome Sequencing of Eight Strains of Bacillus cereus, Isolated from Food.</title>
        <authorList>
            <person name="Krawczyk A.O."/>
            <person name="de Jong A."/>
            <person name="Eijlander R.T."/>
            <person name="Berendsen E.M."/>
            <person name="Holsappel S."/>
            <person name="Wells-Bennik M.H."/>
            <person name="Kuipers O.P."/>
        </authorList>
    </citation>
    <scope>NUCLEOTIDE SEQUENCE [LARGE SCALE GENOMIC DNA]</scope>
    <source>
        <strain evidence="16 17">B4147</strain>
    </source>
</reference>
<evidence type="ECO:0000256" key="2">
    <source>
        <dbReference type="ARBA" id="ARBA00004418"/>
    </source>
</evidence>
<dbReference type="PROSITE" id="PS51257">
    <property type="entry name" value="PROKAR_LIPOPROTEIN"/>
    <property type="match status" value="1"/>
</dbReference>
<dbReference type="Pfam" id="PF00496">
    <property type="entry name" value="SBP_bac_5"/>
    <property type="match status" value="1"/>
</dbReference>
<evidence type="ECO:0000256" key="3">
    <source>
        <dbReference type="ARBA" id="ARBA00005695"/>
    </source>
</evidence>
<keyword evidence="11" id="KW-0449">Lipoprotein</keyword>
<feature type="domain" description="Solute-binding protein family 5" evidence="15">
    <location>
        <begin position="86"/>
        <end position="467"/>
    </location>
</feature>
<dbReference type="Gene3D" id="3.40.190.10">
    <property type="entry name" value="Periplasmic binding protein-like II"/>
    <property type="match status" value="1"/>
</dbReference>
<dbReference type="GO" id="GO:0030288">
    <property type="term" value="C:outer membrane-bounded periplasmic space"/>
    <property type="evidence" value="ECO:0007669"/>
    <property type="project" value="UniProtKB-ARBA"/>
</dbReference>
<evidence type="ECO:0000256" key="6">
    <source>
        <dbReference type="ARBA" id="ARBA00022764"/>
    </source>
</evidence>
<evidence type="ECO:0000256" key="1">
    <source>
        <dbReference type="ARBA" id="ARBA00004193"/>
    </source>
</evidence>
<evidence type="ECO:0000313" key="17">
    <source>
        <dbReference type="Proteomes" id="UP000035350"/>
    </source>
</evidence>
<dbReference type="GO" id="GO:0015031">
    <property type="term" value="P:protein transport"/>
    <property type="evidence" value="ECO:0007669"/>
    <property type="project" value="UniProtKB-KW"/>
</dbReference>
<sequence length="548" mass="61669">MKKKMPVFVVSTVAMSMMLGACSYQKDEPQANAKGDSGKSGAKQVINLTEVSEIPTMDTTLASDAASSKVMNNTMEGLYRLGKGDKLVPGVAKSHTKSEDGKKYTFKLREDAKWSNGDPVTAKDFVYAWQRAVNPDTAAKSGYIMLDVKNAEKINKRELSPDQLGVKAIDDYTLEVELDNPVPYFLDLTVYPLFFPLNEKYMKEQGQKFGLEANTTLYNGPFVLNEWKHEQSFQLKKNPSYWDQKEVKLEEVNFNVVKDTGAAVNLYNTNAIDRVGLSAELVDKYKGQKDFKTINDPTVFFLRFNQKNPALANKNIRKAISSAYDRDGIGEVILNNGSKGAYGLVPSDFVKGPDKQDFRKENGKLSKVDVKEAKKFWEAGKKELGKDKIELEFLNFDNEESKKIGEYVKGELEKNLPGLTVTIKMQPFAQKLKLEDSGQFDMSFTGWGPDFPDAITFLDMFITDGSQNKMSYSNAQYDGLIKKAKQEGSDVKGRWNDLLKAEKILFEDAAIAPVFQRGRSILERETIKDVYIHKYGGELSFKWASVEK</sequence>
<evidence type="ECO:0000256" key="5">
    <source>
        <dbReference type="ARBA" id="ARBA00022729"/>
    </source>
</evidence>
<dbReference type="SUPFAM" id="SSF53850">
    <property type="entry name" value="Periplasmic binding protein-like II"/>
    <property type="match status" value="1"/>
</dbReference>
<evidence type="ECO:0000313" key="16">
    <source>
        <dbReference type="EMBL" id="KKZ97587.1"/>
    </source>
</evidence>
<evidence type="ECO:0000256" key="14">
    <source>
        <dbReference type="SAM" id="SignalP"/>
    </source>
</evidence>
<dbReference type="InterPro" id="IPR039424">
    <property type="entry name" value="SBP_5"/>
</dbReference>
<protein>
    <recommendedName>
        <fullName evidence="13">Periplasmic oligopeptide-binding protein OppA</fullName>
    </recommendedName>
</protein>
<dbReference type="PIRSF" id="PIRSF002741">
    <property type="entry name" value="MppA"/>
    <property type="match status" value="1"/>
</dbReference>
<keyword evidence="6" id="KW-0574">Periplasm</keyword>
<evidence type="ECO:0000256" key="10">
    <source>
        <dbReference type="ARBA" id="ARBA00023157"/>
    </source>
</evidence>
<dbReference type="RefSeq" id="WP_046958310.1">
    <property type="nucleotide sequence ID" value="NZ_LCYN01000009.1"/>
</dbReference>
<keyword evidence="10" id="KW-1015">Disulfide bond</keyword>
<feature type="chain" id="PRO_5038551787" description="Periplasmic oligopeptide-binding protein OppA" evidence="14">
    <location>
        <begin position="22"/>
        <end position="548"/>
    </location>
</feature>
<comment type="caution">
    <text evidence="16">The sequence shown here is derived from an EMBL/GenBank/DDBJ whole genome shotgun (WGS) entry which is preliminary data.</text>
</comment>
<dbReference type="GO" id="GO:0043190">
    <property type="term" value="C:ATP-binding cassette (ABC) transporter complex"/>
    <property type="evidence" value="ECO:0007669"/>
    <property type="project" value="InterPro"/>
</dbReference>
<name>A0A0G8CCX8_9BACI</name>
<dbReference type="InterPro" id="IPR000914">
    <property type="entry name" value="SBP_5_dom"/>
</dbReference>
<dbReference type="FunFam" id="3.90.76.10:FF:000001">
    <property type="entry name" value="Oligopeptide ABC transporter substrate-binding protein"/>
    <property type="match status" value="1"/>
</dbReference>
<comment type="subunit">
    <text evidence="12">The complex is composed of two ATP-binding proteins (OppD and OppF), two transmembrane proteins (OppB and OppC) and a solute-binding protein (OppA).</text>
</comment>
<dbReference type="InterPro" id="IPR030678">
    <property type="entry name" value="Peptide/Ni-bd"/>
</dbReference>
<dbReference type="FunFam" id="3.40.190.10:FF:000018">
    <property type="entry name" value="Oligopeptide ABC transporter, oligopeptide-binding protein"/>
    <property type="match status" value="1"/>
</dbReference>
<dbReference type="AlphaFoldDB" id="A0A0G8CCX8"/>
<evidence type="ECO:0000256" key="8">
    <source>
        <dbReference type="ARBA" id="ARBA00022927"/>
    </source>
</evidence>
<evidence type="ECO:0000256" key="12">
    <source>
        <dbReference type="ARBA" id="ARBA00063980"/>
    </source>
</evidence>
<proteinExistence type="inferred from homology"/>
<dbReference type="Gene3D" id="3.90.76.10">
    <property type="entry name" value="Dipeptide-binding Protein, Domain 1"/>
    <property type="match status" value="1"/>
</dbReference>
<comment type="similarity">
    <text evidence="3">Belongs to the bacterial solute-binding protein 5 family.</text>
</comment>
<evidence type="ECO:0000256" key="11">
    <source>
        <dbReference type="ARBA" id="ARBA00023288"/>
    </source>
</evidence>
<dbReference type="EMBL" id="LCYN01000009">
    <property type="protein sequence ID" value="KKZ97587.1"/>
    <property type="molecule type" value="Genomic_DNA"/>
</dbReference>
<comment type="subcellular location">
    <subcellularLocation>
        <location evidence="1">Cell membrane</location>
        <topology evidence="1">Lipid-anchor</topology>
    </subcellularLocation>
    <subcellularLocation>
        <location evidence="2">Periplasm</location>
    </subcellularLocation>
</comment>
<evidence type="ECO:0000256" key="7">
    <source>
        <dbReference type="ARBA" id="ARBA00022856"/>
    </source>
</evidence>
<keyword evidence="5 14" id="KW-0732">Signal</keyword>
<evidence type="ECO:0000256" key="13">
    <source>
        <dbReference type="ARBA" id="ARBA00072558"/>
    </source>
</evidence>
<evidence type="ECO:0000259" key="15">
    <source>
        <dbReference type="Pfam" id="PF00496"/>
    </source>
</evidence>
<dbReference type="FunFam" id="3.10.105.10:FF:000001">
    <property type="entry name" value="Oligopeptide ABC transporter, oligopeptide-binding protein"/>
    <property type="match status" value="1"/>
</dbReference>
<dbReference type="PANTHER" id="PTHR30290">
    <property type="entry name" value="PERIPLASMIC BINDING COMPONENT OF ABC TRANSPORTER"/>
    <property type="match status" value="1"/>
</dbReference>
<dbReference type="Gene3D" id="3.10.105.10">
    <property type="entry name" value="Dipeptide-binding Protein, Domain 3"/>
    <property type="match status" value="1"/>
</dbReference>
<accession>A0A0G8CCX8</accession>
<dbReference type="GO" id="GO:0015833">
    <property type="term" value="P:peptide transport"/>
    <property type="evidence" value="ECO:0007669"/>
    <property type="project" value="UniProtKB-KW"/>
</dbReference>
<dbReference type="PATRIC" id="fig|1396.433.peg.616"/>
<keyword evidence="7" id="KW-0571">Peptide transport</keyword>
<reference evidence="17" key="2">
    <citation type="submission" date="2015-04" db="EMBL/GenBank/DDBJ databases">
        <title>Draft Genome Sequences of Eight Spore-Forming Food Isolates of Bacillus cereus Genome sequencing.</title>
        <authorList>
            <person name="Krawcyk A.O."/>
            <person name="de Jong A."/>
            <person name="Eijlander R.T."/>
            <person name="Berendsen E.M."/>
            <person name="Holsappel S."/>
            <person name="Wells-Bennik M."/>
            <person name="Kuipers O.P."/>
        </authorList>
    </citation>
    <scope>NUCLEOTIDE SEQUENCE [LARGE SCALE GENOMIC DNA]</scope>
    <source>
        <strain evidence="17">B4147</strain>
    </source>
</reference>
<keyword evidence="8" id="KW-0653">Protein transport</keyword>
<dbReference type="GO" id="GO:1904680">
    <property type="term" value="F:peptide transmembrane transporter activity"/>
    <property type="evidence" value="ECO:0007669"/>
    <property type="project" value="TreeGrafter"/>
</dbReference>